<organism evidence="2 3">
    <name type="scientific">Aplosporella prunicola CBS 121167</name>
    <dbReference type="NCBI Taxonomy" id="1176127"/>
    <lineage>
        <taxon>Eukaryota</taxon>
        <taxon>Fungi</taxon>
        <taxon>Dikarya</taxon>
        <taxon>Ascomycota</taxon>
        <taxon>Pezizomycotina</taxon>
        <taxon>Dothideomycetes</taxon>
        <taxon>Dothideomycetes incertae sedis</taxon>
        <taxon>Botryosphaeriales</taxon>
        <taxon>Aplosporellaceae</taxon>
        <taxon>Aplosporella</taxon>
    </lineage>
</organism>
<dbReference type="PANTHER" id="PTHR39697:SF2">
    <property type="entry name" value="CYANOVIRIN-N DOMAIN-CONTAINING PROTEIN"/>
    <property type="match status" value="1"/>
</dbReference>
<dbReference type="PANTHER" id="PTHR39697">
    <property type="entry name" value="RICIN B LECTIN DOMAIN-CONTAINING PROTEIN-RELATED"/>
    <property type="match status" value="1"/>
</dbReference>
<dbReference type="OrthoDB" id="5289641at2759"/>
<dbReference type="AlphaFoldDB" id="A0A6A6AVV6"/>
<dbReference type="GeneID" id="54299036"/>
<dbReference type="Proteomes" id="UP000799438">
    <property type="component" value="Unassembled WGS sequence"/>
</dbReference>
<evidence type="ECO:0000313" key="2">
    <source>
        <dbReference type="EMBL" id="KAF2135323.1"/>
    </source>
</evidence>
<reference evidence="2" key="1">
    <citation type="journal article" date="2020" name="Stud. Mycol.">
        <title>101 Dothideomycetes genomes: a test case for predicting lifestyles and emergence of pathogens.</title>
        <authorList>
            <person name="Haridas S."/>
            <person name="Albert R."/>
            <person name="Binder M."/>
            <person name="Bloem J."/>
            <person name="Labutti K."/>
            <person name="Salamov A."/>
            <person name="Andreopoulos B."/>
            <person name="Baker S."/>
            <person name="Barry K."/>
            <person name="Bills G."/>
            <person name="Bluhm B."/>
            <person name="Cannon C."/>
            <person name="Castanera R."/>
            <person name="Culley D."/>
            <person name="Daum C."/>
            <person name="Ezra D."/>
            <person name="Gonzalez J."/>
            <person name="Henrissat B."/>
            <person name="Kuo A."/>
            <person name="Liang C."/>
            <person name="Lipzen A."/>
            <person name="Lutzoni F."/>
            <person name="Magnuson J."/>
            <person name="Mondo S."/>
            <person name="Nolan M."/>
            <person name="Ohm R."/>
            <person name="Pangilinan J."/>
            <person name="Park H.-J."/>
            <person name="Ramirez L."/>
            <person name="Alfaro M."/>
            <person name="Sun H."/>
            <person name="Tritt A."/>
            <person name="Yoshinaga Y."/>
            <person name="Zwiers L.-H."/>
            <person name="Turgeon B."/>
            <person name="Goodwin S."/>
            <person name="Spatafora J."/>
            <person name="Crous P."/>
            <person name="Grigoriev I."/>
        </authorList>
    </citation>
    <scope>NUCLEOTIDE SEQUENCE</scope>
    <source>
        <strain evidence="2">CBS 121167</strain>
    </source>
</reference>
<name>A0A6A6AVV6_9PEZI</name>
<dbReference type="SUPFAM" id="SSF50405">
    <property type="entry name" value="Actin-crosslinking proteins"/>
    <property type="match status" value="1"/>
</dbReference>
<protein>
    <submittedName>
        <fullName evidence="2">Uncharacterized protein</fullName>
    </submittedName>
</protein>
<proteinExistence type="predicted"/>
<dbReference type="RefSeq" id="XP_033391042.1">
    <property type="nucleotide sequence ID" value="XM_033541540.1"/>
</dbReference>
<evidence type="ECO:0000256" key="1">
    <source>
        <dbReference type="SAM" id="MobiDB-lite"/>
    </source>
</evidence>
<dbReference type="InterPro" id="IPR008999">
    <property type="entry name" value="Actin-crosslinking"/>
</dbReference>
<sequence length="172" mass="19476">MSFTEADDSTIFTPATPPESVAGGFYDDDKYTTKSTPTPLPGHTYMIRSLASGEVITLKDGNIVLAQPDGRASHWVCEDEGGWLGFRNGVSGRFLGRDGDWNLSCFATWHKEWEMFRVCARTPRGSVLFIQSWYWFKLILRPVGMKVENETRKLAMIENGEPDEALWEFVEV</sequence>
<dbReference type="EMBL" id="ML995601">
    <property type="protein sequence ID" value="KAF2135323.1"/>
    <property type="molecule type" value="Genomic_DNA"/>
</dbReference>
<keyword evidence="3" id="KW-1185">Reference proteome</keyword>
<gene>
    <name evidence="2" type="ORF">K452DRAFT_293316</name>
</gene>
<feature type="region of interest" description="Disordered" evidence="1">
    <location>
        <begin position="1"/>
        <end position="37"/>
    </location>
</feature>
<accession>A0A6A6AVV6</accession>
<evidence type="ECO:0000313" key="3">
    <source>
        <dbReference type="Proteomes" id="UP000799438"/>
    </source>
</evidence>